<feature type="transmembrane region" description="Helical" evidence="1">
    <location>
        <begin position="167"/>
        <end position="187"/>
    </location>
</feature>
<evidence type="ECO:0000313" key="3">
    <source>
        <dbReference type="EMBL" id="NDL60276.1"/>
    </source>
</evidence>
<feature type="transmembrane region" description="Helical" evidence="1">
    <location>
        <begin position="140"/>
        <end position="161"/>
    </location>
</feature>
<keyword evidence="1" id="KW-1133">Transmembrane helix</keyword>
<feature type="transmembrane region" description="Helical" evidence="1">
    <location>
        <begin position="244"/>
        <end position="267"/>
    </location>
</feature>
<keyword evidence="1" id="KW-0812">Transmembrane</keyword>
<evidence type="ECO:0000313" key="4">
    <source>
        <dbReference type="Proteomes" id="UP000460435"/>
    </source>
</evidence>
<organism evidence="3 4">
    <name type="scientific">Phytoactinopolyspora mesophila</name>
    <dbReference type="NCBI Taxonomy" id="2650750"/>
    <lineage>
        <taxon>Bacteria</taxon>
        <taxon>Bacillati</taxon>
        <taxon>Actinomycetota</taxon>
        <taxon>Actinomycetes</taxon>
        <taxon>Jiangellales</taxon>
        <taxon>Jiangellaceae</taxon>
        <taxon>Phytoactinopolyspora</taxon>
    </lineage>
</organism>
<accession>A0A7K3MAI2</accession>
<dbReference type="InterPro" id="IPR000326">
    <property type="entry name" value="PAP2/HPO"/>
</dbReference>
<evidence type="ECO:0000256" key="1">
    <source>
        <dbReference type="SAM" id="Phobius"/>
    </source>
</evidence>
<dbReference type="Gene3D" id="1.20.144.10">
    <property type="entry name" value="Phosphatidic acid phosphatase type 2/haloperoxidase"/>
    <property type="match status" value="1"/>
</dbReference>
<keyword evidence="4" id="KW-1185">Reference proteome</keyword>
<dbReference type="AlphaFoldDB" id="A0A7K3MAI2"/>
<protein>
    <submittedName>
        <fullName evidence="3">Phosphatase PAP2 family protein</fullName>
    </submittedName>
</protein>
<dbReference type="SMART" id="SM00014">
    <property type="entry name" value="acidPPc"/>
    <property type="match status" value="1"/>
</dbReference>
<feature type="transmembrane region" description="Helical" evidence="1">
    <location>
        <begin position="199"/>
        <end position="224"/>
    </location>
</feature>
<gene>
    <name evidence="3" type="ORF">F7O44_24690</name>
</gene>
<comment type="caution">
    <text evidence="3">The sequence shown here is derived from an EMBL/GenBank/DDBJ whole genome shotgun (WGS) entry which is preliminary data.</text>
</comment>
<proteinExistence type="predicted"/>
<reference evidence="3 4" key="1">
    <citation type="submission" date="2019-11" db="EMBL/GenBank/DDBJ databases">
        <authorList>
            <person name="Li X.-J."/>
            <person name="Feng X.-M."/>
        </authorList>
    </citation>
    <scope>NUCLEOTIDE SEQUENCE [LARGE SCALE GENOMIC DNA]</scope>
    <source>
        <strain evidence="3 4">XMNu-373</strain>
    </source>
</reference>
<dbReference type="SUPFAM" id="SSF48317">
    <property type="entry name" value="Acid phosphatase/Vanadium-dependent haloperoxidase"/>
    <property type="match status" value="1"/>
</dbReference>
<feature type="transmembrane region" description="Helical" evidence="1">
    <location>
        <begin position="113"/>
        <end position="133"/>
    </location>
</feature>
<dbReference type="Pfam" id="PF01569">
    <property type="entry name" value="PAP2"/>
    <property type="match status" value="1"/>
</dbReference>
<feature type="domain" description="Phosphatidic acid phosphatase type 2/haloperoxidase" evidence="2">
    <location>
        <begin position="75"/>
        <end position="182"/>
    </location>
</feature>
<dbReference type="Proteomes" id="UP000460435">
    <property type="component" value="Unassembled WGS sequence"/>
</dbReference>
<keyword evidence="1" id="KW-0472">Membrane</keyword>
<dbReference type="InterPro" id="IPR036938">
    <property type="entry name" value="PAP2/HPO_sf"/>
</dbReference>
<evidence type="ECO:0000259" key="2">
    <source>
        <dbReference type="SMART" id="SM00014"/>
    </source>
</evidence>
<feature type="transmembrane region" description="Helical" evidence="1">
    <location>
        <begin position="50"/>
        <end position="68"/>
    </location>
</feature>
<sequence length="292" mass="30017">MFAAGVAGTVLTWQYFVNTRTGQRLDNVAFRGAEIGQSTLWNAAEPVLDVVSVPFIVVVLGAAALIAVIRRRWLLALEVAVLVGGANVTTQALKHVILDRPDLADTAGAVSNSLPSGHTTVAASVAAALVLVVPRPARPLVAILAATYAATTGVATMIGQWHRPSDVVAAMTVVMAWAGLTIIITAIGSSERVRPPDSAIVPTTIVSGLMLIVAFVTGLLAASALSSTGDVLAGGGSPDRGDLIRAYTGGAFGVVATTAVLFALILVMHQFATRPGPDRLGGKSPAHQDSYR</sequence>
<name>A0A7K3MAI2_9ACTN</name>
<dbReference type="EMBL" id="WLZY01000011">
    <property type="protein sequence ID" value="NDL60276.1"/>
    <property type="molecule type" value="Genomic_DNA"/>
</dbReference>
<feature type="transmembrane region" description="Helical" evidence="1">
    <location>
        <begin position="75"/>
        <end position="93"/>
    </location>
</feature>